<reference evidence="2" key="1">
    <citation type="submission" date="2021-01" db="EMBL/GenBank/DDBJ databases">
        <authorList>
            <person name="Corre E."/>
            <person name="Pelletier E."/>
            <person name="Niang G."/>
            <person name="Scheremetjew M."/>
            <person name="Finn R."/>
            <person name="Kale V."/>
            <person name="Holt S."/>
            <person name="Cochrane G."/>
            <person name="Meng A."/>
            <person name="Brown T."/>
            <person name="Cohen L."/>
        </authorList>
    </citation>
    <scope>NUCLEOTIDE SEQUENCE</scope>
    <source>
        <strain evidence="2">CCMP1413</strain>
    </source>
</reference>
<dbReference type="EMBL" id="HBDZ01013760">
    <property type="protein sequence ID" value="CAD8248186.1"/>
    <property type="molecule type" value="Transcribed_RNA"/>
</dbReference>
<gene>
    <name evidence="2" type="ORF">PCOL08062_LOCUS10529</name>
</gene>
<feature type="region of interest" description="Disordered" evidence="1">
    <location>
        <begin position="1"/>
        <end position="91"/>
    </location>
</feature>
<evidence type="ECO:0000313" key="2">
    <source>
        <dbReference type="EMBL" id="CAD8248186.1"/>
    </source>
</evidence>
<dbReference type="AlphaFoldDB" id="A0A7R9TXM2"/>
<protein>
    <submittedName>
        <fullName evidence="2">Uncharacterized protein</fullName>
    </submittedName>
</protein>
<evidence type="ECO:0000256" key="1">
    <source>
        <dbReference type="SAM" id="MobiDB-lite"/>
    </source>
</evidence>
<feature type="compositionally biased region" description="Low complexity" evidence="1">
    <location>
        <begin position="252"/>
        <end position="265"/>
    </location>
</feature>
<organism evidence="2">
    <name type="scientific">Prasinoderma coloniale</name>
    <dbReference type="NCBI Taxonomy" id="156133"/>
    <lineage>
        <taxon>Eukaryota</taxon>
        <taxon>Viridiplantae</taxon>
        <taxon>Prasinodermophyta</taxon>
        <taxon>Prasinodermophyceae</taxon>
        <taxon>Prasinodermales</taxon>
        <taxon>Prasinodermaceae</taxon>
        <taxon>Prasinoderma</taxon>
    </lineage>
</organism>
<feature type="compositionally biased region" description="Low complexity" evidence="1">
    <location>
        <begin position="62"/>
        <end position="71"/>
    </location>
</feature>
<proteinExistence type="predicted"/>
<accession>A0A7R9TXM2</accession>
<name>A0A7R9TXM2_9VIRI</name>
<feature type="compositionally biased region" description="Basic residues" evidence="1">
    <location>
        <begin position="242"/>
        <end position="251"/>
    </location>
</feature>
<feature type="compositionally biased region" description="Acidic residues" evidence="1">
    <location>
        <begin position="81"/>
        <end position="91"/>
    </location>
</feature>
<feature type="region of interest" description="Disordered" evidence="1">
    <location>
        <begin position="241"/>
        <end position="275"/>
    </location>
</feature>
<sequence length="275" mass="28012">MASVASAAYDQREGAAEELNTDADAVAFPDFGDCGGASPAQPSPATSDGSVRDSEPGTPVDAAAQMARAMANTPTNPLFDAGEDEIPTSDVDDGAEAAVNVPQRVPMAGHVSGTPQRVRLSDCDAGAETCQASFGSPERSPIGGGRTLVLRRANASERTELGTAAVLTPVRRSTRKTPSKMRRDDGADVDELLARCDFAYAPNPHLVSAEASCTDTDVEAPCGSGGVQSALAEAASPTAAARSRRAAKAKAAKNAGAAASAVAPRRSSRLSSRRS</sequence>
<feature type="compositionally biased region" description="Basic residues" evidence="1">
    <location>
        <begin position="266"/>
        <end position="275"/>
    </location>
</feature>